<feature type="binding site" evidence="2">
    <location>
        <position position="65"/>
    </location>
    <ligand>
        <name>substrate</name>
    </ligand>
</feature>
<dbReference type="AlphaFoldDB" id="A0A4Q8CZ60"/>
<organism evidence="3 4">
    <name type="scientific">Spiribacter vilamensis</name>
    <dbReference type="NCBI Taxonomy" id="531306"/>
    <lineage>
        <taxon>Bacteria</taxon>
        <taxon>Pseudomonadati</taxon>
        <taxon>Pseudomonadota</taxon>
        <taxon>Gammaproteobacteria</taxon>
        <taxon>Chromatiales</taxon>
        <taxon>Ectothiorhodospiraceae</taxon>
        <taxon>Spiribacter</taxon>
    </lineage>
</organism>
<comment type="caution">
    <text evidence="3">The sequence shown here is derived from an EMBL/GenBank/DDBJ whole genome shotgun (WGS) entry which is preliminary data.</text>
</comment>
<dbReference type="SMART" id="SM00855">
    <property type="entry name" value="PGAM"/>
    <property type="match status" value="1"/>
</dbReference>
<dbReference type="GO" id="GO:0016791">
    <property type="term" value="F:phosphatase activity"/>
    <property type="evidence" value="ECO:0007669"/>
    <property type="project" value="TreeGrafter"/>
</dbReference>
<evidence type="ECO:0000313" key="3">
    <source>
        <dbReference type="EMBL" id="RZU98308.1"/>
    </source>
</evidence>
<dbReference type="Pfam" id="PF00300">
    <property type="entry name" value="His_Phos_1"/>
    <property type="match status" value="1"/>
</dbReference>
<feature type="binding site" evidence="2">
    <location>
        <begin position="7"/>
        <end position="14"/>
    </location>
    <ligand>
        <name>substrate</name>
    </ligand>
</feature>
<dbReference type="EMBL" id="SHLI01000001">
    <property type="protein sequence ID" value="RZU98308.1"/>
    <property type="molecule type" value="Genomic_DNA"/>
</dbReference>
<feature type="active site" description="Tele-phosphohistidine intermediate" evidence="1">
    <location>
        <position position="8"/>
    </location>
</feature>
<dbReference type="InterPro" id="IPR013078">
    <property type="entry name" value="His_Pase_superF_clade-1"/>
</dbReference>
<dbReference type="InterPro" id="IPR029033">
    <property type="entry name" value="His_PPase_superfam"/>
</dbReference>
<feature type="active site" description="Proton donor/acceptor" evidence="1">
    <location>
        <position position="89"/>
    </location>
</feature>
<dbReference type="PANTHER" id="PTHR48100:SF1">
    <property type="entry name" value="HISTIDINE PHOSPHATASE FAMILY PROTEIN-RELATED"/>
    <property type="match status" value="1"/>
</dbReference>
<evidence type="ECO:0000256" key="2">
    <source>
        <dbReference type="PIRSR" id="PIRSR613078-2"/>
    </source>
</evidence>
<sequence length="227" mass="24978">MRLLLIRHAQTVANDQGRWQGHTDTPLTGRGERQAQCLATTLAAERDRDPASWGDPVLYASSLGRAQATAGWIARALALPVISRDALREYDVGVFSGKSWAEIETDHPAIARHWQQNRDWSAVPDAEPLADRVQRGECMIGELLAKHADHQTVLCVSHGGFLQYLIAAVLGTRRIWGVRPGNTAVFEFTLTRAGHADDRQSASGLSPYECRIHRFNDTAHLAPLSAS</sequence>
<reference evidence="3 4" key="1">
    <citation type="submission" date="2019-02" db="EMBL/GenBank/DDBJ databases">
        <title>Genomic Encyclopedia of Type Strains, Phase IV (KMG-IV): sequencing the most valuable type-strain genomes for metagenomic binning, comparative biology and taxonomic classification.</title>
        <authorList>
            <person name="Goeker M."/>
        </authorList>
    </citation>
    <scope>NUCLEOTIDE SEQUENCE [LARGE SCALE GENOMIC DNA]</scope>
    <source>
        <strain evidence="3 4">DSM 21056</strain>
    </source>
</reference>
<accession>A0A4Q8CZ60</accession>
<dbReference type="OrthoDB" id="9781415at2"/>
<dbReference type="SUPFAM" id="SSF53254">
    <property type="entry name" value="Phosphoglycerate mutase-like"/>
    <property type="match status" value="1"/>
</dbReference>
<proteinExistence type="predicted"/>
<evidence type="ECO:0000256" key="1">
    <source>
        <dbReference type="PIRSR" id="PIRSR613078-1"/>
    </source>
</evidence>
<dbReference type="GO" id="GO:0005737">
    <property type="term" value="C:cytoplasm"/>
    <property type="evidence" value="ECO:0007669"/>
    <property type="project" value="TreeGrafter"/>
</dbReference>
<evidence type="ECO:0000313" key="4">
    <source>
        <dbReference type="Proteomes" id="UP000292298"/>
    </source>
</evidence>
<dbReference type="PANTHER" id="PTHR48100">
    <property type="entry name" value="BROAD-SPECIFICITY PHOSPHATASE YOR283W-RELATED"/>
    <property type="match status" value="1"/>
</dbReference>
<keyword evidence="4" id="KW-1185">Reference proteome</keyword>
<dbReference type="Proteomes" id="UP000292298">
    <property type="component" value="Unassembled WGS sequence"/>
</dbReference>
<dbReference type="RefSeq" id="WP_130502636.1">
    <property type="nucleotide sequence ID" value="NZ_SHLI01000001.1"/>
</dbReference>
<protein>
    <submittedName>
        <fullName evidence="3">2,3-bisphosphoglycerate-dependent phosphoglycerate mutase/probable phosphoglycerate mutase</fullName>
    </submittedName>
</protein>
<dbReference type="CDD" id="cd07067">
    <property type="entry name" value="HP_PGM_like"/>
    <property type="match status" value="1"/>
</dbReference>
<dbReference type="Gene3D" id="3.40.50.1240">
    <property type="entry name" value="Phosphoglycerate mutase-like"/>
    <property type="match status" value="1"/>
</dbReference>
<dbReference type="InterPro" id="IPR050275">
    <property type="entry name" value="PGM_Phosphatase"/>
</dbReference>
<name>A0A4Q8CZ60_9GAMM</name>
<gene>
    <name evidence="3" type="ORF">EV698_0552</name>
</gene>